<dbReference type="Pfam" id="PF01011">
    <property type="entry name" value="PQQ"/>
    <property type="match status" value="1"/>
</dbReference>
<feature type="transmembrane region" description="Helical" evidence="5">
    <location>
        <begin position="66"/>
        <end position="82"/>
    </location>
</feature>
<dbReference type="PANTHER" id="PTHR32303:SF4">
    <property type="entry name" value="QUINOPROTEIN GLUCOSE DEHYDROGENASE"/>
    <property type="match status" value="1"/>
</dbReference>
<dbReference type="NCBIfam" id="TIGR03074">
    <property type="entry name" value="PQQ_membr_DH"/>
    <property type="match status" value="1"/>
</dbReference>
<keyword evidence="5" id="KW-0472">Membrane</keyword>
<accession>A0ABV9QTT7</accession>
<feature type="transmembrane region" description="Helical" evidence="5">
    <location>
        <begin position="94"/>
        <end position="113"/>
    </location>
</feature>
<feature type="transmembrane region" description="Helical" evidence="5">
    <location>
        <begin position="12"/>
        <end position="36"/>
    </location>
</feature>
<organism evidence="7 8">
    <name type="scientific">Dokdonella ginsengisoli</name>
    <dbReference type="NCBI Taxonomy" id="363846"/>
    <lineage>
        <taxon>Bacteria</taxon>
        <taxon>Pseudomonadati</taxon>
        <taxon>Pseudomonadota</taxon>
        <taxon>Gammaproteobacteria</taxon>
        <taxon>Lysobacterales</taxon>
        <taxon>Rhodanobacteraceae</taxon>
        <taxon>Dokdonella</taxon>
    </lineage>
</organism>
<name>A0ABV9QTT7_9GAMM</name>
<keyword evidence="8" id="KW-1185">Reference proteome</keyword>
<comment type="similarity">
    <text evidence="2">Belongs to the bacterial PQQ dehydrogenase family.</text>
</comment>
<keyword evidence="3" id="KW-0560">Oxidoreductase</keyword>
<evidence type="ECO:0000256" key="3">
    <source>
        <dbReference type="ARBA" id="ARBA00023002"/>
    </source>
</evidence>
<dbReference type="Proteomes" id="UP001595886">
    <property type="component" value="Unassembled WGS sequence"/>
</dbReference>
<dbReference type="RefSeq" id="WP_380020038.1">
    <property type="nucleotide sequence ID" value="NZ_JBHSHD010000006.1"/>
</dbReference>
<sequence length="801" mass="86614">MTNPAARTRLPWWGKPIAVVIAASGLVLLLGGGYLISLGGSWAPAIIGALLLASGWLLLQGRRSGALLYLAAFLVSLIVTLIESGDRFWGWVPRMGYVTGLAFFVALMLPFLYGDGKRRLGRLLALGCVVFAGAAFVGAFFPHYSQVLSGAPAAPLIAGGNAAERAAQKENEWKDYGRDADATRYSPLKQITTQNVDRLEVAWTYRTGDTPEGKFAAETTPIMVGDGLYLCTAMNNLVKLDPKTGKELWRFDVGLKHESLPYTAACRGVTHYASKVSGEADACHERIVEATLDMRLIAVDARTGQPCQGFGANGQVDLGLGMGKWVPGQLAVTSAPPIVNGTIVVNHQVLDNQRRWAPSGVIRGYDAETGAFKWAWDVNHSGGVWHEIPGPGQEYSRGTPNSWGTMTGDDSLNLVYVPTGNSSADYYSKTRTDAENRVASSIVALDAGTGEEKWVFQNAHLDAWDYDIGSQPTLLDYPGAGGEKVPAMIISTKRGQNFIVDRRNGKPLLPVEERPAPAGNLPENPRSPTQPWSVDMPRLGFPDLTESRMWGMTPFDQLYCRIKFRQAHYVGEFTPPMAPPQPWIVFPGYNGGTDWGSVAYDPNRGILVANWNATPMYERLLTRAEAEARQLYAIDDPRYKPGHGGAEGPGAMEDTPYAVDVTPFLVPGLDTLCNEPPYGMITAIDMHTRKVIWQHPLGTARANGPFGIPTYMPINVGTPNNGGPALTAGNLVFVAAATDNLIRALDLDTGKELWSDVLPAGGQASPMTYSVDGKQFVVQMAGGHHFMMTPAGDYVVAYSLP</sequence>
<dbReference type="InterPro" id="IPR018391">
    <property type="entry name" value="PQQ_b-propeller_rpt"/>
</dbReference>
<dbReference type="InterPro" id="IPR002372">
    <property type="entry name" value="PQQ_rpt_dom"/>
</dbReference>
<evidence type="ECO:0000256" key="2">
    <source>
        <dbReference type="ARBA" id="ARBA00008156"/>
    </source>
</evidence>
<dbReference type="SMART" id="SM00564">
    <property type="entry name" value="PQQ"/>
    <property type="match status" value="5"/>
</dbReference>
<feature type="domain" description="Pyrrolo-quinoline quinone repeat" evidence="6">
    <location>
        <begin position="173"/>
        <end position="777"/>
    </location>
</feature>
<dbReference type="EMBL" id="JBHSHD010000006">
    <property type="protein sequence ID" value="MFC4820206.1"/>
    <property type="molecule type" value="Genomic_DNA"/>
</dbReference>
<dbReference type="Gene3D" id="2.140.10.10">
    <property type="entry name" value="Quinoprotein alcohol dehydrogenase-like superfamily"/>
    <property type="match status" value="2"/>
</dbReference>
<dbReference type="PANTHER" id="PTHR32303">
    <property type="entry name" value="QUINOPROTEIN ALCOHOL DEHYDROGENASE (CYTOCHROME C)"/>
    <property type="match status" value="1"/>
</dbReference>
<proteinExistence type="inferred from homology"/>
<evidence type="ECO:0000256" key="5">
    <source>
        <dbReference type="SAM" id="Phobius"/>
    </source>
</evidence>
<comment type="cofactor">
    <cofactor evidence="1">
        <name>pyrroloquinoline quinone</name>
        <dbReference type="ChEBI" id="CHEBI:58442"/>
    </cofactor>
</comment>
<evidence type="ECO:0000313" key="7">
    <source>
        <dbReference type="EMBL" id="MFC4820206.1"/>
    </source>
</evidence>
<protein>
    <submittedName>
        <fullName evidence="7">Pyrroloquinoline quinone-dependent dehydrogenase</fullName>
    </submittedName>
</protein>
<reference evidence="8" key="1">
    <citation type="journal article" date="2019" name="Int. J. Syst. Evol. Microbiol.">
        <title>The Global Catalogue of Microorganisms (GCM) 10K type strain sequencing project: providing services to taxonomists for standard genome sequencing and annotation.</title>
        <authorList>
            <consortium name="The Broad Institute Genomics Platform"/>
            <consortium name="The Broad Institute Genome Sequencing Center for Infectious Disease"/>
            <person name="Wu L."/>
            <person name="Ma J."/>
        </authorList>
    </citation>
    <scope>NUCLEOTIDE SEQUENCE [LARGE SCALE GENOMIC DNA]</scope>
    <source>
        <strain evidence="8">CCUG 30340</strain>
    </source>
</reference>
<evidence type="ECO:0000259" key="6">
    <source>
        <dbReference type="Pfam" id="PF01011"/>
    </source>
</evidence>
<dbReference type="InterPro" id="IPR017511">
    <property type="entry name" value="PQQ_mDH"/>
</dbReference>
<feature type="transmembrane region" description="Helical" evidence="5">
    <location>
        <begin position="120"/>
        <end position="141"/>
    </location>
</feature>
<feature type="region of interest" description="Disordered" evidence="4">
    <location>
        <begin position="508"/>
        <end position="536"/>
    </location>
</feature>
<keyword evidence="5" id="KW-1133">Transmembrane helix</keyword>
<dbReference type="CDD" id="cd10280">
    <property type="entry name" value="PQQ_mGDH"/>
    <property type="match status" value="1"/>
</dbReference>
<keyword evidence="5" id="KW-0812">Transmembrane</keyword>
<evidence type="ECO:0000256" key="4">
    <source>
        <dbReference type="SAM" id="MobiDB-lite"/>
    </source>
</evidence>
<dbReference type="SUPFAM" id="SSF50998">
    <property type="entry name" value="Quinoprotein alcohol dehydrogenase-like"/>
    <property type="match status" value="1"/>
</dbReference>
<feature type="transmembrane region" description="Helical" evidence="5">
    <location>
        <begin position="42"/>
        <end position="59"/>
    </location>
</feature>
<comment type="caution">
    <text evidence="7">The sequence shown here is derived from an EMBL/GenBank/DDBJ whole genome shotgun (WGS) entry which is preliminary data.</text>
</comment>
<evidence type="ECO:0000313" key="8">
    <source>
        <dbReference type="Proteomes" id="UP001595886"/>
    </source>
</evidence>
<dbReference type="InterPro" id="IPR011047">
    <property type="entry name" value="Quinoprotein_ADH-like_sf"/>
</dbReference>
<gene>
    <name evidence="7" type="ORF">ACFO6Q_07715</name>
</gene>
<evidence type="ECO:0000256" key="1">
    <source>
        <dbReference type="ARBA" id="ARBA00001931"/>
    </source>
</evidence>